<keyword evidence="1" id="KW-0472">Membrane</keyword>
<accession>A0ABS5TL50</accession>
<evidence type="ECO:0000313" key="3">
    <source>
        <dbReference type="Proteomes" id="UP001197247"/>
    </source>
</evidence>
<proteinExistence type="predicted"/>
<keyword evidence="3" id="KW-1185">Reference proteome</keyword>
<dbReference type="Proteomes" id="UP001197247">
    <property type="component" value="Unassembled WGS sequence"/>
</dbReference>
<name>A0ABS5TL50_9ACTN</name>
<evidence type="ECO:0000256" key="1">
    <source>
        <dbReference type="SAM" id="Phobius"/>
    </source>
</evidence>
<feature type="transmembrane region" description="Helical" evidence="1">
    <location>
        <begin position="30"/>
        <end position="48"/>
    </location>
</feature>
<gene>
    <name evidence="2" type="ORF">KIH74_23005</name>
</gene>
<keyword evidence="1" id="KW-0812">Transmembrane</keyword>
<evidence type="ECO:0008006" key="4">
    <source>
        <dbReference type="Google" id="ProtNLM"/>
    </source>
</evidence>
<reference evidence="2 3" key="1">
    <citation type="submission" date="2021-05" db="EMBL/GenBank/DDBJ databases">
        <title>Kineosporia and Streptomyces sp. nov. two new marine actinobacteria isolated from Coral.</title>
        <authorList>
            <person name="Buangrab K."/>
            <person name="Sutthacheep M."/>
            <person name="Yeemin T."/>
            <person name="Harunari E."/>
            <person name="Igarashi Y."/>
            <person name="Kanchanasin P."/>
            <person name="Tanasupawat S."/>
            <person name="Phongsopitanun W."/>
        </authorList>
    </citation>
    <scope>NUCLEOTIDE SEQUENCE [LARGE SCALE GENOMIC DNA]</scope>
    <source>
        <strain evidence="2 3">J2-2</strain>
    </source>
</reference>
<sequence>MLAALAAAADAVKQAPEGFDLQSILQSYGVQFGFLAFVLACVAFRKFFVPEWTLRKEEERHAADNAARDERIAHLEDQVQRLQDLTGKELMPALARATDINARFVEEMTARRITEGRG</sequence>
<protein>
    <recommendedName>
        <fullName evidence="4">F0F1 ATP synthase subunit B</fullName>
    </recommendedName>
</protein>
<keyword evidence="1" id="KW-1133">Transmembrane helix</keyword>
<evidence type="ECO:0000313" key="2">
    <source>
        <dbReference type="EMBL" id="MBT0771829.1"/>
    </source>
</evidence>
<comment type="caution">
    <text evidence="2">The sequence shown here is derived from an EMBL/GenBank/DDBJ whole genome shotgun (WGS) entry which is preliminary data.</text>
</comment>
<dbReference type="EMBL" id="JAHBAY010000010">
    <property type="protein sequence ID" value="MBT0771829.1"/>
    <property type="molecule type" value="Genomic_DNA"/>
</dbReference>
<dbReference type="RefSeq" id="WP_214158199.1">
    <property type="nucleotide sequence ID" value="NZ_JAHBAY010000010.1"/>
</dbReference>
<organism evidence="2 3">
    <name type="scientific">Kineosporia corallincola</name>
    <dbReference type="NCBI Taxonomy" id="2835133"/>
    <lineage>
        <taxon>Bacteria</taxon>
        <taxon>Bacillati</taxon>
        <taxon>Actinomycetota</taxon>
        <taxon>Actinomycetes</taxon>
        <taxon>Kineosporiales</taxon>
        <taxon>Kineosporiaceae</taxon>
        <taxon>Kineosporia</taxon>
    </lineage>
</organism>